<dbReference type="SUPFAM" id="SSF56300">
    <property type="entry name" value="Metallo-dependent phosphatases"/>
    <property type="match status" value="1"/>
</dbReference>
<evidence type="ECO:0008006" key="4">
    <source>
        <dbReference type="Google" id="ProtNLM"/>
    </source>
</evidence>
<reference evidence="3" key="1">
    <citation type="submission" date="2016-10" db="EMBL/GenBank/DDBJ databases">
        <authorList>
            <person name="Varghese N."/>
            <person name="Submissions S."/>
        </authorList>
    </citation>
    <scope>NUCLEOTIDE SEQUENCE [LARGE SCALE GENOMIC DNA]</scope>
    <source>
        <strain evidence="3">BL36</strain>
    </source>
</reference>
<protein>
    <recommendedName>
        <fullName evidence="4">Metallophosphoesterase</fullName>
    </recommendedName>
</protein>
<dbReference type="EMBL" id="FOTK01000027">
    <property type="protein sequence ID" value="SFM32735.1"/>
    <property type="molecule type" value="Genomic_DNA"/>
</dbReference>
<sequence>MSLGLDPTGRRSPGSAPAVRRPAPRRPEPRGYPPARPAPRPRRAFWVLSDLRLDLDPGVELPEPPDGYDAVLVAGNVAPGLTAALRALHGALGGRQGDRPVFFVPGPVEYRSDVPLVEALARGREVAPELGLVLLSDDAVRFGPPGGDGTVAIGATLWTDWALGASSEVPSARVMARTAWKEAGRIFLRRGRALTPLDALGMHARSRAYIEDALTSVAIRSLGLRGGPNACVDCALPGDVAVVLTCHAPTPRSLPADWDGWDADGWVPASLASEAGASMEAWGAPRLWAHGNVPRAADHVLGKTRVVANPRVGERGRDTFDPGLVVSV</sequence>
<dbReference type="STRING" id="582667.SAMN05192568_102726"/>
<evidence type="ECO:0000313" key="3">
    <source>
        <dbReference type="Proteomes" id="UP000199048"/>
    </source>
</evidence>
<organism evidence="2 3">
    <name type="scientific">Methylobacterium pseudosasicola</name>
    <dbReference type="NCBI Taxonomy" id="582667"/>
    <lineage>
        <taxon>Bacteria</taxon>
        <taxon>Pseudomonadati</taxon>
        <taxon>Pseudomonadota</taxon>
        <taxon>Alphaproteobacteria</taxon>
        <taxon>Hyphomicrobiales</taxon>
        <taxon>Methylobacteriaceae</taxon>
        <taxon>Methylobacterium</taxon>
    </lineage>
</organism>
<keyword evidence="3" id="KW-1185">Reference proteome</keyword>
<proteinExistence type="predicted"/>
<dbReference type="Proteomes" id="UP000199048">
    <property type="component" value="Unassembled WGS sequence"/>
</dbReference>
<dbReference type="InterPro" id="IPR029052">
    <property type="entry name" value="Metallo-depent_PP-like"/>
</dbReference>
<feature type="compositionally biased region" description="Low complexity" evidence="1">
    <location>
        <begin position="10"/>
        <end position="21"/>
    </location>
</feature>
<feature type="region of interest" description="Disordered" evidence="1">
    <location>
        <begin position="1"/>
        <end position="39"/>
    </location>
</feature>
<accession>A0A1I4PZD0</accession>
<evidence type="ECO:0000313" key="2">
    <source>
        <dbReference type="EMBL" id="SFM32735.1"/>
    </source>
</evidence>
<name>A0A1I4PZD0_9HYPH</name>
<evidence type="ECO:0000256" key="1">
    <source>
        <dbReference type="SAM" id="MobiDB-lite"/>
    </source>
</evidence>
<dbReference type="AlphaFoldDB" id="A0A1I4PZD0"/>
<gene>
    <name evidence="2" type="ORF">SAMN05192568_102726</name>
</gene>